<dbReference type="InterPro" id="IPR012340">
    <property type="entry name" value="NA-bd_OB-fold"/>
</dbReference>
<dbReference type="EMBL" id="NAIA01000003">
    <property type="protein sequence ID" value="OWF65105.1"/>
    <property type="molecule type" value="Genomic_DNA"/>
</dbReference>
<comment type="caution">
    <text evidence="2">The sequence shown here is derived from an EMBL/GenBank/DDBJ whole genome shotgun (WGS) entry which is preliminary data.</text>
</comment>
<dbReference type="Proteomes" id="UP000196880">
    <property type="component" value="Unassembled WGS sequence"/>
</dbReference>
<evidence type="ECO:0000313" key="2">
    <source>
        <dbReference type="EMBL" id="OWF65105.1"/>
    </source>
</evidence>
<dbReference type="SMART" id="SM00316">
    <property type="entry name" value="S1"/>
    <property type="match status" value="5"/>
</dbReference>
<dbReference type="OrthoDB" id="9804714at2"/>
<dbReference type="Gene3D" id="2.40.50.140">
    <property type="entry name" value="Nucleic acid-binding proteins"/>
    <property type="match status" value="2"/>
</dbReference>
<gene>
    <name evidence="2" type="ORF">B6A14_04640</name>
</gene>
<evidence type="ECO:0000259" key="1">
    <source>
        <dbReference type="PROSITE" id="PS50126"/>
    </source>
</evidence>
<dbReference type="PANTHER" id="PTHR23270:SF10">
    <property type="entry name" value="PROTEIN RRP5 HOMOLOG"/>
    <property type="match status" value="1"/>
</dbReference>
<dbReference type="PROSITE" id="PS50126">
    <property type="entry name" value="S1"/>
    <property type="match status" value="2"/>
</dbReference>
<dbReference type="AlphaFoldDB" id="A0A210RVR2"/>
<reference evidence="2 3" key="1">
    <citation type="submission" date="2017-03" db="EMBL/GenBank/DDBJ databases">
        <title>New species Polynucleobacter sp. MWH-EgelM1-30-B4.</title>
        <authorList>
            <person name="Hahn M.W."/>
        </authorList>
    </citation>
    <scope>NUCLEOTIDE SEQUENCE [LARGE SCALE GENOMIC DNA]</scope>
    <source>
        <strain evidence="2 3">MWH-EgelM1-30-B4</strain>
    </source>
</reference>
<dbReference type="GO" id="GO:0003723">
    <property type="term" value="F:RNA binding"/>
    <property type="evidence" value="ECO:0007669"/>
    <property type="project" value="TreeGrafter"/>
</dbReference>
<dbReference type="PANTHER" id="PTHR23270">
    <property type="entry name" value="PROGRAMMED CELL DEATH PROTEIN 11 PRE-RRNA PROCESSING PROTEIN RRP5"/>
    <property type="match status" value="1"/>
</dbReference>
<keyword evidence="3" id="KW-1185">Reference proteome</keyword>
<dbReference type="RefSeq" id="WP_087909301.1">
    <property type="nucleotide sequence ID" value="NZ_NAIA01000003.1"/>
</dbReference>
<sequence>MTTIIPPNISDYTARNISLKQLRLWSESGDGHKQELIKLLKEIRGKLARGASPSKVITFATKSLEAFYSKKEVRGEVQLLNNRHIVFKLMFPGVNDQDLQFCLVYGEINGRTKACKFDETTPIKISAHALQRLLARLDVSSDSKALDELYSCIKLAIPWHQAASETDAQCWPLMSEHGFFVGAPSPDSLVTTLITWMKADGLSKKWLEPLENLWRLKSKKPRTLEDPVFAQEFLISFPWMLKEHVPGLDLPSLAWESKDLDRKNDPISHENTDDLMEQDVEDNQEITTYKKRSVSYLSGLNYSNTPPPLKIYDQIKGLVVQKRADGNIIVGLKNGWVGKIPKISIEKGSLLIENYIEPEIGDEIAVSIQKIKRWIDEDAFLISLDPVDISDAHWAEIEKLIPINSQVFGKISVDLKNKFGVQLSDGHRGLIDKTDVITYLQATNNTDINLFNLELEFNVIGFNAPKKNLLLSIPNLTELHKTSIIEKIQIGKTYHGTCIRFCNNFSQIQLDNGYTGVLHRNNSWGLPLPNVGDSVEVNSIYLDPTENEIWLSRIHEKLISEYFNCLPVTDTLWNSFVNNHSEGDIVEVQVKDWIEGSQGFIVATRCGMRGLMSKKEFTWYELGTTQDITLGDIFTVKITKINNLKRKVAFSKKMAEPHALDDPKVLSHKGEVFSGQITSIVDYGYFIAIPQLKADGLLHKSKIPEGVSFSKNELIKVSIADIDLQKKRISLSLVQENQDRNISKI</sequence>
<dbReference type="InterPro" id="IPR045209">
    <property type="entry name" value="Rrp5"/>
</dbReference>
<proteinExistence type="predicted"/>
<evidence type="ECO:0000313" key="3">
    <source>
        <dbReference type="Proteomes" id="UP000196880"/>
    </source>
</evidence>
<dbReference type="InterPro" id="IPR003029">
    <property type="entry name" value="S1_domain"/>
</dbReference>
<dbReference type="SUPFAM" id="SSF50249">
    <property type="entry name" value="Nucleic acid-binding proteins"/>
    <property type="match status" value="3"/>
</dbReference>
<dbReference type="GO" id="GO:0006364">
    <property type="term" value="P:rRNA processing"/>
    <property type="evidence" value="ECO:0007669"/>
    <property type="project" value="InterPro"/>
</dbReference>
<feature type="domain" description="S1 motif" evidence="1">
    <location>
        <begin position="583"/>
        <end position="653"/>
    </location>
</feature>
<accession>A0A210RVR2</accession>
<protein>
    <recommendedName>
        <fullName evidence="1">S1 motif domain-containing protein</fullName>
    </recommendedName>
</protein>
<dbReference type="Pfam" id="PF00575">
    <property type="entry name" value="S1"/>
    <property type="match status" value="1"/>
</dbReference>
<organism evidence="2 3">
    <name type="scientific">Polynucleobacter hirudinilacicola</name>
    <dbReference type="NCBI Taxonomy" id="1743166"/>
    <lineage>
        <taxon>Bacteria</taxon>
        <taxon>Pseudomonadati</taxon>
        <taxon>Pseudomonadota</taxon>
        <taxon>Betaproteobacteria</taxon>
        <taxon>Burkholderiales</taxon>
        <taxon>Burkholderiaceae</taxon>
        <taxon>Polynucleobacter</taxon>
    </lineage>
</organism>
<feature type="domain" description="S1 motif" evidence="1">
    <location>
        <begin position="670"/>
        <end position="734"/>
    </location>
</feature>
<name>A0A210RVR2_9BURK</name>